<dbReference type="RefSeq" id="WP_040086334.1">
    <property type="nucleotide sequence ID" value="NZ_BCSU01000009.1"/>
</dbReference>
<keyword evidence="2" id="KW-1185">Reference proteome</keyword>
<dbReference type="AlphaFoldDB" id="A0A0B5D4A7"/>
<proteinExistence type="predicted"/>
<evidence type="ECO:0000313" key="1">
    <source>
        <dbReference type="EMBL" id="AJE33696.1"/>
    </source>
</evidence>
<accession>A0A0B5D4A7</accession>
<evidence type="ECO:0000313" key="2">
    <source>
        <dbReference type="Proteomes" id="UP000031524"/>
    </source>
</evidence>
<dbReference type="HOGENOM" id="CLU_2896456_0_0_11"/>
<dbReference type="KEGG" id="chm:B842_09235"/>
<dbReference type="STRING" id="1223515.B842_09235"/>
<reference evidence="1 2" key="1">
    <citation type="submission" date="2013-04" db="EMBL/GenBank/DDBJ databases">
        <title>Complete genome sequence of Corynebacterium humireducens DSM 45392(T), isolated from a wastewater-fed microbial fuel cell.</title>
        <authorList>
            <person name="Ruckert C."/>
            <person name="Albersmeier A."/>
            <person name="Kalinowski J."/>
        </authorList>
    </citation>
    <scope>NUCLEOTIDE SEQUENCE [LARGE SCALE GENOMIC DNA]</scope>
    <source>
        <strain evidence="2">MFC-5</strain>
    </source>
</reference>
<protein>
    <submittedName>
        <fullName evidence="1">Uncharacterized protein</fullName>
    </submittedName>
</protein>
<dbReference type="EMBL" id="CP005286">
    <property type="protein sequence ID" value="AJE33696.1"/>
    <property type="molecule type" value="Genomic_DNA"/>
</dbReference>
<gene>
    <name evidence="1" type="ORF">B842_09235</name>
</gene>
<sequence length="62" mass="6851">MTIRLRVNRLTGGGTLPIVIRHDRITPGRIFFRGPTLASLTQQQAIDLANALADLLEEVDQP</sequence>
<organism evidence="1 2">
    <name type="scientific">Corynebacterium humireducens NBRC 106098 = DSM 45392</name>
    <dbReference type="NCBI Taxonomy" id="1223515"/>
    <lineage>
        <taxon>Bacteria</taxon>
        <taxon>Bacillati</taxon>
        <taxon>Actinomycetota</taxon>
        <taxon>Actinomycetes</taxon>
        <taxon>Mycobacteriales</taxon>
        <taxon>Corynebacteriaceae</taxon>
        <taxon>Corynebacterium</taxon>
    </lineage>
</organism>
<name>A0A0B5D4A7_9CORY</name>
<dbReference type="Proteomes" id="UP000031524">
    <property type="component" value="Chromosome"/>
</dbReference>